<dbReference type="OrthoDB" id="422086at2759"/>
<sequence>MILLPATSKHILVISAFMDAMVQLIFVRRAWFLSNKNRIITGSLIPAVLSQFVVKLVFYGRIYRFTQAFQLFDVVHLELALNYVVAVADAYIAGVLIWLLWKGRSGIKKTDSLINRLVLYTVSSSLVTAVWEVAAVIGAEVAPHSFIYLLADMVLPKLYFNCMLASLNARTSLRENLGNEVGVMSIRFQNVSMVSTEQSETPTITPHKAKTTRGFGLEADIDIESGIDRRRSDAGYEMSRRSFPDATNPSVTHHAACTAPTIGSDPTDGAKRSEDGEESMSHDRYAFAVKPFLGLLSLSKYSMWTFICLDGASRVLSILRPSKLYAFLSPIVWTTAHGPAPDISHQSVPALPSSFLMGASLVILGWRLRKACFDALGKQFTLTHKMYQKHSLVTTGPYSFVRHPGYIGILFVRIGGLCVLLSHGSWARSVGAVPWPFRRILEHSFPGSADSLVVQVGRAAIGLYAVHAALELIGLFCVRAPHEDAMLRERFGSEWETYKGKVPWMFVPYVL</sequence>
<protein>
    <recommendedName>
        <fullName evidence="5">Protein-S-isoprenylcysteine O-methyltransferase</fullName>
        <ecNumber evidence="5">2.1.1.100</ecNumber>
    </recommendedName>
</protein>
<dbReference type="PANTHER" id="PTHR40465:SF1">
    <property type="entry name" value="DUF6534 DOMAIN-CONTAINING PROTEIN"/>
    <property type="match status" value="1"/>
</dbReference>
<accession>A0A9Q5HZ50</accession>
<evidence type="ECO:0000256" key="5">
    <source>
        <dbReference type="RuleBase" id="RU362022"/>
    </source>
</evidence>
<feature type="transmembrane region" description="Helical" evidence="5">
    <location>
        <begin position="406"/>
        <end position="426"/>
    </location>
</feature>
<dbReference type="Pfam" id="PF20152">
    <property type="entry name" value="DUF6534"/>
    <property type="match status" value="1"/>
</dbReference>
<dbReference type="Gene3D" id="1.20.120.1630">
    <property type="match status" value="1"/>
</dbReference>
<feature type="transmembrane region" description="Helical" evidence="5">
    <location>
        <begin position="80"/>
        <end position="101"/>
    </location>
</feature>
<evidence type="ECO:0000256" key="1">
    <source>
        <dbReference type="ARBA" id="ARBA00004141"/>
    </source>
</evidence>
<dbReference type="EC" id="2.1.1.100" evidence="5"/>
<keyword evidence="5" id="KW-0256">Endoplasmic reticulum</keyword>
<keyword evidence="2 5" id="KW-0812">Transmembrane</keyword>
<evidence type="ECO:0000313" key="8">
    <source>
        <dbReference type="EMBL" id="OCB88691.1"/>
    </source>
</evidence>
<comment type="catalytic activity">
    <reaction evidence="5">
        <text>[protein]-C-terminal S-[(2E,6E)-farnesyl]-L-cysteine + S-adenosyl-L-methionine = [protein]-C-terminal S-[(2E,6E)-farnesyl]-L-cysteine methyl ester + S-adenosyl-L-homocysteine</text>
        <dbReference type="Rhea" id="RHEA:21672"/>
        <dbReference type="Rhea" id="RHEA-COMP:12125"/>
        <dbReference type="Rhea" id="RHEA-COMP:12126"/>
        <dbReference type="ChEBI" id="CHEBI:57856"/>
        <dbReference type="ChEBI" id="CHEBI:59789"/>
        <dbReference type="ChEBI" id="CHEBI:90510"/>
        <dbReference type="ChEBI" id="CHEBI:90511"/>
        <dbReference type="EC" id="2.1.1.100"/>
    </reaction>
</comment>
<keyword evidence="5" id="KW-0949">S-adenosyl-L-methionine</keyword>
<dbReference type="GO" id="GO:0032259">
    <property type="term" value="P:methylation"/>
    <property type="evidence" value="ECO:0007669"/>
    <property type="project" value="UniProtKB-KW"/>
</dbReference>
<dbReference type="AlphaFoldDB" id="A0A9Q5HZ50"/>
<evidence type="ECO:0000259" key="7">
    <source>
        <dbReference type="Pfam" id="PF20152"/>
    </source>
</evidence>
<feature type="transmembrane region" description="Helical" evidence="5">
    <location>
        <begin position="146"/>
        <end position="167"/>
    </location>
</feature>
<dbReference type="PANTHER" id="PTHR40465">
    <property type="entry name" value="CHROMOSOME 1, WHOLE GENOME SHOTGUN SEQUENCE"/>
    <property type="match status" value="1"/>
</dbReference>
<feature type="region of interest" description="Disordered" evidence="6">
    <location>
        <begin position="256"/>
        <end position="277"/>
    </location>
</feature>
<keyword evidence="9" id="KW-1185">Reference proteome</keyword>
<evidence type="ECO:0000313" key="9">
    <source>
        <dbReference type="Proteomes" id="UP000757232"/>
    </source>
</evidence>
<comment type="caution">
    <text evidence="8">The sequence shown here is derived from an EMBL/GenBank/DDBJ whole genome shotgun (WGS) entry which is preliminary data.</text>
</comment>
<feature type="transmembrane region" description="Helical" evidence="5">
    <location>
        <begin position="6"/>
        <end position="27"/>
    </location>
</feature>
<feature type="compositionally biased region" description="Basic and acidic residues" evidence="6">
    <location>
        <begin position="268"/>
        <end position="277"/>
    </location>
</feature>
<feature type="transmembrane region" description="Helical" evidence="5">
    <location>
        <begin position="113"/>
        <end position="134"/>
    </location>
</feature>
<dbReference type="Proteomes" id="UP000757232">
    <property type="component" value="Unassembled WGS sequence"/>
</dbReference>
<dbReference type="GO" id="GO:0005789">
    <property type="term" value="C:endoplasmic reticulum membrane"/>
    <property type="evidence" value="ECO:0007669"/>
    <property type="project" value="UniProtKB-SubCell"/>
</dbReference>
<dbReference type="Pfam" id="PF04140">
    <property type="entry name" value="ICMT"/>
    <property type="match status" value="1"/>
</dbReference>
<evidence type="ECO:0000256" key="4">
    <source>
        <dbReference type="ARBA" id="ARBA00023136"/>
    </source>
</evidence>
<feature type="transmembrane region" description="Helical" evidence="5">
    <location>
        <begin position="39"/>
        <end position="60"/>
    </location>
</feature>
<keyword evidence="3 5" id="KW-1133">Transmembrane helix</keyword>
<reference evidence="8" key="1">
    <citation type="submission" date="2016-06" db="EMBL/GenBank/DDBJ databases">
        <title>Draft Genome sequence of the fungus Inonotus baumii.</title>
        <authorList>
            <person name="Zhu H."/>
            <person name="Lin W."/>
        </authorList>
    </citation>
    <scope>NUCLEOTIDE SEQUENCE</scope>
    <source>
        <strain evidence="8">821</strain>
    </source>
</reference>
<keyword evidence="5" id="KW-0808">Transferase</keyword>
<evidence type="ECO:0000256" key="3">
    <source>
        <dbReference type="ARBA" id="ARBA00022989"/>
    </source>
</evidence>
<feature type="domain" description="DUF6534" evidence="7">
    <location>
        <begin position="86"/>
        <end position="171"/>
    </location>
</feature>
<evidence type="ECO:0000256" key="2">
    <source>
        <dbReference type="ARBA" id="ARBA00022692"/>
    </source>
</evidence>
<keyword evidence="4 5" id="KW-0472">Membrane</keyword>
<dbReference type="InterPro" id="IPR045339">
    <property type="entry name" value="DUF6534"/>
</dbReference>
<dbReference type="EMBL" id="LNZH02000173">
    <property type="protein sequence ID" value="OCB88691.1"/>
    <property type="molecule type" value="Genomic_DNA"/>
</dbReference>
<dbReference type="GO" id="GO:0004671">
    <property type="term" value="F:protein C-terminal S-isoprenylcysteine carboxyl O-methyltransferase activity"/>
    <property type="evidence" value="ECO:0007669"/>
    <property type="project" value="UniProtKB-EC"/>
</dbReference>
<dbReference type="InterPro" id="IPR007269">
    <property type="entry name" value="ICMT_MeTrfase"/>
</dbReference>
<organism evidence="8 9">
    <name type="scientific">Sanghuangporus baumii</name>
    <name type="common">Phellinus baumii</name>
    <dbReference type="NCBI Taxonomy" id="108892"/>
    <lineage>
        <taxon>Eukaryota</taxon>
        <taxon>Fungi</taxon>
        <taxon>Dikarya</taxon>
        <taxon>Basidiomycota</taxon>
        <taxon>Agaricomycotina</taxon>
        <taxon>Agaricomycetes</taxon>
        <taxon>Hymenochaetales</taxon>
        <taxon>Hymenochaetaceae</taxon>
        <taxon>Sanghuangporus</taxon>
    </lineage>
</organism>
<comment type="similarity">
    <text evidence="5">Belongs to the class VI-like SAM-binding methyltransferase superfamily. Isoprenylcysteine carboxyl methyltransferase family.</text>
</comment>
<proteinExistence type="inferred from homology"/>
<comment type="subcellular location">
    <subcellularLocation>
        <location evidence="5">Endoplasmic reticulum membrane</location>
        <topology evidence="5">Multi-pass membrane protein</topology>
    </subcellularLocation>
    <subcellularLocation>
        <location evidence="1">Membrane</location>
        <topology evidence="1">Multi-pass membrane protein</topology>
    </subcellularLocation>
</comment>
<keyword evidence="5" id="KW-0489">Methyltransferase</keyword>
<evidence type="ECO:0000256" key="6">
    <source>
        <dbReference type="SAM" id="MobiDB-lite"/>
    </source>
</evidence>
<feature type="transmembrane region" description="Helical" evidence="5">
    <location>
        <begin position="459"/>
        <end position="478"/>
    </location>
</feature>
<name>A0A9Q5HZ50_SANBA</name>
<gene>
    <name evidence="8" type="ORF">A7U60_g4165</name>
</gene>